<comment type="caution">
    <text evidence="11">The sequence shown here is derived from an EMBL/GenBank/DDBJ whole genome shotgun (WGS) entry which is preliminary data.</text>
</comment>
<dbReference type="Proteomes" id="UP000241890">
    <property type="component" value="Unassembled WGS sequence"/>
</dbReference>
<evidence type="ECO:0000256" key="6">
    <source>
        <dbReference type="ARBA" id="ARBA00022840"/>
    </source>
</evidence>
<evidence type="ECO:0000256" key="3">
    <source>
        <dbReference type="ARBA" id="ARBA00022679"/>
    </source>
</evidence>
<feature type="region of interest" description="Disordered" evidence="9">
    <location>
        <begin position="1"/>
        <end position="45"/>
    </location>
</feature>
<evidence type="ECO:0000256" key="1">
    <source>
        <dbReference type="ARBA" id="ARBA00012513"/>
    </source>
</evidence>
<feature type="compositionally biased region" description="Low complexity" evidence="9">
    <location>
        <begin position="1"/>
        <end position="27"/>
    </location>
</feature>
<comment type="catalytic activity">
    <reaction evidence="7">
        <text>L-threonyl-[protein] + ATP = O-phospho-L-threonyl-[protein] + ADP + H(+)</text>
        <dbReference type="Rhea" id="RHEA:46608"/>
        <dbReference type="Rhea" id="RHEA-COMP:11060"/>
        <dbReference type="Rhea" id="RHEA-COMP:11605"/>
        <dbReference type="ChEBI" id="CHEBI:15378"/>
        <dbReference type="ChEBI" id="CHEBI:30013"/>
        <dbReference type="ChEBI" id="CHEBI:30616"/>
        <dbReference type="ChEBI" id="CHEBI:61977"/>
        <dbReference type="ChEBI" id="CHEBI:456216"/>
        <dbReference type="EC" id="2.7.11.1"/>
    </reaction>
</comment>
<evidence type="ECO:0000256" key="8">
    <source>
        <dbReference type="ARBA" id="ARBA00048679"/>
    </source>
</evidence>
<evidence type="ECO:0000256" key="2">
    <source>
        <dbReference type="ARBA" id="ARBA00022527"/>
    </source>
</evidence>
<dbReference type="InterPro" id="IPR011009">
    <property type="entry name" value="Kinase-like_dom_sf"/>
</dbReference>
<dbReference type="GO" id="GO:0005737">
    <property type="term" value="C:cytoplasm"/>
    <property type="evidence" value="ECO:0007669"/>
    <property type="project" value="TreeGrafter"/>
</dbReference>
<gene>
    <name evidence="11" type="ORF">FCC1311_058822</name>
</gene>
<keyword evidence="5 11" id="KW-0418">Kinase</keyword>
<name>A0A2R5GMX8_9STRA</name>
<evidence type="ECO:0000256" key="9">
    <source>
        <dbReference type="SAM" id="MobiDB-lite"/>
    </source>
</evidence>
<evidence type="ECO:0000256" key="7">
    <source>
        <dbReference type="ARBA" id="ARBA00047899"/>
    </source>
</evidence>
<sequence>MLRKFSLGGSSKRRSGSSASSSIGDPSLESPNLGTAASSGRKTLSGSGKFGGKKLLVDGSEIQIQQKLAEGGQAIIYLGRLVDGGAQYAKLANDEDPRVVVKKTAPVSKTQQDEAEAELALFKRLHSKHIARYVASDIKFTADKQGVEHPEVFLVLKYYEGGTLLDYAVKRRAHGDPLMEEEILRLMYQVARAIEHLHLQTPPVSHRDIKLENVLLDADAQNAFLCDLGSATTKSSRCETKEERQTQEELIMRSTTPLYRAPELCDLYSGNLINEQVDVWAFGCALFALGTGGHAFEGGGALAILSGRLSFPRVHGLSPAFVRLVKWVLTLDPAQRPQIGDVVDAILELCPSSQQQHSQQEAYSTHFDQPFTFTPVSSDTTLQDQFQNPSPSSSYFASQQQSDFQGYAQFATQTYGQQLDPSGGQGYSPASQYGQETLHLSNETQYQPQATTQGHHDTPPQYAQQPDQQQFFTQQNAA</sequence>
<keyword evidence="2" id="KW-0723">Serine/threonine-protein kinase</keyword>
<keyword evidence="4" id="KW-0547">Nucleotide-binding</keyword>
<comment type="catalytic activity">
    <reaction evidence="8">
        <text>L-seryl-[protein] + ATP = O-phospho-L-seryl-[protein] + ADP + H(+)</text>
        <dbReference type="Rhea" id="RHEA:17989"/>
        <dbReference type="Rhea" id="RHEA-COMP:9863"/>
        <dbReference type="Rhea" id="RHEA-COMP:11604"/>
        <dbReference type="ChEBI" id="CHEBI:15378"/>
        <dbReference type="ChEBI" id="CHEBI:29999"/>
        <dbReference type="ChEBI" id="CHEBI:30616"/>
        <dbReference type="ChEBI" id="CHEBI:83421"/>
        <dbReference type="ChEBI" id="CHEBI:456216"/>
        <dbReference type="EC" id="2.7.11.1"/>
    </reaction>
</comment>
<dbReference type="PROSITE" id="PS50011">
    <property type="entry name" value="PROTEIN_KINASE_DOM"/>
    <property type="match status" value="1"/>
</dbReference>
<dbReference type="PROSITE" id="PS00108">
    <property type="entry name" value="PROTEIN_KINASE_ST"/>
    <property type="match status" value="1"/>
</dbReference>
<feature type="compositionally biased region" description="Polar residues" evidence="9">
    <location>
        <begin position="29"/>
        <end position="41"/>
    </location>
</feature>
<dbReference type="PANTHER" id="PTHR22967:SF57">
    <property type="entry name" value="AUXILIN, ISOFORM A-RELATED"/>
    <property type="match status" value="1"/>
</dbReference>
<evidence type="ECO:0000256" key="4">
    <source>
        <dbReference type="ARBA" id="ARBA00022741"/>
    </source>
</evidence>
<keyword evidence="3" id="KW-0808">Transferase</keyword>
<dbReference type="AlphaFoldDB" id="A0A2R5GMX8"/>
<evidence type="ECO:0000256" key="5">
    <source>
        <dbReference type="ARBA" id="ARBA00022777"/>
    </source>
</evidence>
<dbReference type="EMBL" id="BEYU01000063">
    <property type="protein sequence ID" value="GBG29661.1"/>
    <property type="molecule type" value="Genomic_DNA"/>
</dbReference>
<dbReference type="SMART" id="SM00220">
    <property type="entry name" value="S_TKc"/>
    <property type="match status" value="1"/>
</dbReference>
<dbReference type="InterPro" id="IPR008271">
    <property type="entry name" value="Ser/Thr_kinase_AS"/>
</dbReference>
<evidence type="ECO:0000259" key="10">
    <source>
        <dbReference type="PROSITE" id="PS50011"/>
    </source>
</evidence>
<feature type="domain" description="Protein kinase" evidence="10">
    <location>
        <begin position="62"/>
        <end position="347"/>
    </location>
</feature>
<protein>
    <recommendedName>
        <fullName evidence="1">non-specific serine/threonine protein kinase</fullName>
        <ecNumber evidence="1">2.7.11.1</ecNumber>
    </recommendedName>
</protein>
<dbReference type="InterPro" id="IPR000719">
    <property type="entry name" value="Prot_kinase_dom"/>
</dbReference>
<accession>A0A2R5GMX8</accession>
<evidence type="ECO:0000313" key="12">
    <source>
        <dbReference type="Proteomes" id="UP000241890"/>
    </source>
</evidence>
<dbReference type="Gene3D" id="1.10.510.10">
    <property type="entry name" value="Transferase(Phosphotransferase) domain 1"/>
    <property type="match status" value="1"/>
</dbReference>
<dbReference type="Pfam" id="PF00069">
    <property type="entry name" value="Pkinase"/>
    <property type="match status" value="1"/>
</dbReference>
<feature type="compositionally biased region" description="Polar residues" evidence="9">
    <location>
        <begin position="428"/>
        <end position="453"/>
    </location>
</feature>
<feature type="compositionally biased region" description="Low complexity" evidence="9">
    <location>
        <begin position="459"/>
        <end position="478"/>
    </location>
</feature>
<evidence type="ECO:0000313" key="11">
    <source>
        <dbReference type="EMBL" id="GBG29661.1"/>
    </source>
</evidence>
<dbReference type="GO" id="GO:0005524">
    <property type="term" value="F:ATP binding"/>
    <property type="evidence" value="ECO:0007669"/>
    <property type="project" value="UniProtKB-KW"/>
</dbReference>
<reference evidence="11 12" key="1">
    <citation type="submission" date="2017-12" db="EMBL/GenBank/DDBJ databases">
        <title>Sequencing, de novo assembly and annotation of complete genome of a new Thraustochytrid species, strain FCC1311.</title>
        <authorList>
            <person name="Sedici K."/>
            <person name="Godart F."/>
            <person name="Aiese Cigliano R."/>
            <person name="Sanseverino W."/>
            <person name="Barakat M."/>
            <person name="Ortet P."/>
            <person name="Marechal E."/>
            <person name="Cagnac O."/>
            <person name="Amato A."/>
        </authorList>
    </citation>
    <scope>NUCLEOTIDE SEQUENCE [LARGE SCALE GENOMIC DNA]</scope>
</reference>
<dbReference type="EC" id="2.7.11.1" evidence="1"/>
<dbReference type="PANTHER" id="PTHR22967">
    <property type="entry name" value="SERINE/THREONINE PROTEIN KINASE"/>
    <property type="match status" value="1"/>
</dbReference>
<organism evidence="11 12">
    <name type="scientific">Hondaea fermentalgiana</name>
    <dbReference type="NCBI Taxonomy" id="2315210"/>
    <lineage>
        <taxon>Eukaryota</taxon>
        <taxon>Sar</taxon>
        <taxon>Stramenopiles</taxon>
        <taxon>Bigyra</taxon>
        <taxon>Labyrinthulomycetes</taxon>
        <taxon>Thraustochytrida</taxon>
        <taxon>Thraustochytriidae</taxon>
        <taxon>Hondaea</taxon>
    </lineage>
</organism>
<keyword evidence="6" id="KW-0067">ATP-binding</keyword>
<keyword evidence="12" id="KW-1185">Reference proteome</keyword>
<feature type="region of interest" description="Disordered" evidence="9">
    <location>
        <begin position="416"/>
        <end position="478"/>
    </location>
</feature>
<proteinExistence type="predicted"/>
<feature type="region of interest" description="Disordered" evidence="9">
    <location>
        <begin position="378"/>
        <end position="398"/>
    </location>
</feature>
<dbReference type="OrthoDB" id="2018507at2759"/>
<dbReference type="GO" id="GO:0004674">
    <property type="term" value="F:protein serine/threonine kinase activity"/>
    <property type="evidence" value="ECO:0007669"/>
    <property type="project" value="UniProtKB-KW"/>
</dbReference>
<dbReference type="SUPFAM" id="SSF56112">
    <property type="entry name" value="Protein kinase-like (PK-like)"/>
    <property type="match status" value="1"/>
</dbReference>
<dbReference type="InParanoid" id="A0A2R5GMX8"/>